<reference evidence="3" key="1">
    <citation type="submission" date="2013-02" db="EMBL/GenBank/DDBJ databases">
        <authorList>
            <person name="Hughes D."/>
        </authorList>
    </citation>
    <scope>NUCLEOTIDE SEQUENCE</scope>
    <source>
        <strain>Durham</strain>
        <strain evidence="3">NC isolate 2 -- Noor lab</strain>
    </source>
</reference>
<reference evidence="2" key="2">
    <citation type="submission" date="2015-06" db="UniProtKB">
        <authorList>
            <consortium name="EnsemblMetazoa"/>
        </authorList>
    </citation>
    <scope>IDENTIFICATION</scope>
</reference>
<feature type="compositionally biased region" description="Basic and acidic residues" evidence="1">
    <location>
        <begin position="683"/>
        <end position="701"/>
    </location>
</feature>
<feature type="compositionally biased region" description="Basic and acidic residues" evidence="1">
    <location>
        <begin position="597"/>
        <end position="607"/>
    </location>
</feature>
<organism evidence="2 3">
    <name type="scientific">Megaselia scalaris</name>
    <name type="common">Humpbacked fly</name>
    <name type="synonym">Phora scalaris</name>
    <dbReference type="NCBI Taxonomy" id="36166"/>
    <lineage>
        <taxon>Eukaryota</taxon>
        <taxon>Metazoa</taxon>
        <taxon>Ecdysozoa</taxon>
        <taxon>Arthropoda</taxon>
        <taxon>Hexapoda</taxon>
        <taxon>Insecta</taxon>
        <taxon>Pterygota</taxon>
        <taxon>Neoptera</taxon>
        <taxon>Endopterygota</taxon>
        <taxon>Diptera</taxon>
        <taxon>Brachycera</taxon>
        <taxon>Muscomorpha</taxon>
        <taxon>Platypezoidea</taxon>
        <taxon>Phoridae</taxon>
        <taxon>Megaseliini</taxon>
        <taxon>Megaselia</taxon>
    </lineage>
</organism>
<dbReference type="EMBL" id="CAQQ02021259">
    <property type="status" value="NOT_ANNOTATED_CDS"/>
    <property type="molecule type" value="Genomic_DNA"/>
</dbReference>
<feature type="region of interest" description="Disordered" evidence="1">
    <location>
        <begin position="641"/>
        <end position="701"/>
    </location>
</feature>
<evidence type="ECO:0000256" key="1">
    <source>
        <dbReference type="SAM" id="MobiDB-lite"/>
    </source>
</evidence>
<accession>T1GQH9</accession>
<dbReference type="Proteomes" id="UP000015102">
    <property type="component" value="Unassembled WGS sequence"/>
</dbReference>
<name>T1GQH9_MEGSC</name>
<feature type="compositionally biased region" description="Polar residues" evidence="1">
    <location>
        <begin position="42"/>
        <end position="62"/>
    </location>
</feature>
<feature type="region of interest" description="Disordered" evidence="1">
    <location>
        <begin position="400"/>
        <end position="419"/>
    </location>
</feature>
<protein>
    <submittedName>
        <fullName evidence="2">Uncharacterized protein</fullName>
    </submittedName>
</protein>
<feature type="region of interest" description="Disordered" evidence="1">
    <location>
        <begin position="42"/>
        <end position="82"/>
    </location>
</feature>
<proteinExistence type="predicted"/>
<evidence type="ECO:0000313" key="2">
    <source>
        <dbReference type="EnsemblMetazoa" id="MESCA005886-PA"/>
    </source>
</evidence>
<feature type="compositionally biased region" description="Polar residues" evidence="1">
    <location>
        <begin position="70"/>
        <end position="79"/>
    </location>
</feature>
<dbReference type="AlphaFoldDB" id="T1GQH9"/>
<evidence type="ECO:0000313" key="3">
    <source>
        <dbReference type="Proteomes" id="UP000015102"/>
    </source>
</evidence>
<sequence length="976" mass="110273">MANENYGVECNHKSDSSQITIKIKKKTNFNFDELSISTITSQHSNQETNISTDSIIMTPSTEDNPEETSRTSSPSQLSKCENKSIVKTEPVCVKDSESQLASEPIVTLRKSDRKKVARDIFFLFEEMPTARKRSSSSGRSTNRVVKPKFGHLSAAVDVKPNIRQLKSSLKIYKEKKKTTIPQPTAIESQPKPQTIKIKPLPPITSNTEKSSSPVPRVNPIFLFVKQDDTRIIEVRCEDYDKRNRIKLTKTDKGWRSVPRSDPSSSRVFKMFDQNEDQDHEQNYENFASEETDCNTVKKCHKKKKKKKKKVKHKAKDVENDYDNIAMNFIRKHKPRSKTNNNEETIEELTKNLTQISDDIDLDIELTNFVVSNNNIENSNSPVIQLCPETGLFVNANGDIIPSSSQTENHQLESNESSEPEPLNIHNIVEIPDHFDPNEMDTKNLKELLEDADLLQHCSDNALSGAELIDSLMKRGCEDVNHISSEDHINSSSVCLNDFENEEEDLLSQQEPVEDIISRLSESLTTSPKCLSFNESGDIEGMHGELYQRSTQSDVFNSALDELSITIKNIEQSKDVFNLSPKEPEKATIVSPDSCADEQPKDLTCKRGLDSTNLEADIEERAQSRSSDAIQSPQPFLEQLLHSSTSSSTNIPNSLIKIPTLPQKEPLDLGKHRKSASPTVSCSQDREPASKRLKRDISDQCNKDPDPLTQLKLLIKNSEWKVPDPILVPKDRLSAVLASPAREIPLLLTTRPELRLPEAFSFPSILHDPEILVISISQLENILEKQLDQCNKLKNKHTPIQQLTLESLSNDFNKNFGEKQKDIDDNCKFLQNTAFTNKNIPNSQNASIPNLGNDVDPATIAAFNKMFWLPYLNQMAPDLLKSMKGIHGNNNLAEILPILLQQQKSVISNPIGFQNPLEFAMWQGALNQAHLKHTINYLKNNMTNTKNTLDISKSNNIRICLVLHLYQQSRIQKNMKK</sequence>
<dbReference type="EnsemblMetazoa" id="MESCA005886-RA">
    <property type="protein sequence ID" value="MESCA005886-PA"/>
    <property type="gene ID" value="MESCA005886"/>
</dbReference>
<feature type="region of interest" description="Disordered" evidence="1">
    <location>
        <begin position="583"/>
        <end position="607"/>
    </location>
</feature>
<keyword evidence="3" id="KW-1185">Reference proteome</keyword>
<dbReference type="HOGENOM" id="CLU_304468_0_0_1"/>